<dbReference type="InterPro" id="IPR036691">
    <property type="entry name" value="Endo/exonu/phosph_ase_sf"/>
</dbReference>
<name>A0A1G2DCP0_9BACT</name>
<dbReference type="STRING" id="1798664.A3C93_01725"/>
<evidence type="ECO:0000313" key="3">
    <source>
        <dbReference type="Proteomes" id="UP000178636"/>
    </source>
</evidence>
<reference evidence="2 3" key="1">
    <citation type="journal article" date="2016" name="Nat. Commun.">
        <title>Thousands of microbial genomes shed light on interconnected biogeochemical processes in an aquifer system.</title>
        <authorList>
            <person name="Anantharaman K."/>
            <person name="Brown C.T."/>
            <person name="Hug L.A."/>
            <person name="Sharon I."/>
            <person name="Castelle C.J."/>
            <person name="Probst A.J."/>
            <person name="Thomas B.C."/>
            <person name="Singh A."/>
            <person name="Wilkins M.J."/>
            <person name="Karaoz U."/>
            <person name="Brodie E.L."/>
            <person name="Williams K.H."/>
            <person name="Hubbard S.S."/>
            <person name="Banfield J.F."/>
        </authorList>
    </citation>
    <scope>NUCLEOTIDE SEQUENCE [LARGE SCALE GENOMIC DNA]</scope>
</reference>
<dbReference type="SUPFAM" id="SSF56219">
    <property type="entry name" value="DNase I-like"/>
    <property type="match status" value="1"/>
</dbReference>
<dbReference type="Proteomes" id="UP000178636">
    <property type="component" value="Unassembled WGS sequence"/>
</dbReference>
<dbReference type="Gene3D" id="3.60.10.10">
    <property type="entry name" value="Endonuclease/exonuclease/phosphatase"/>
    <property type="match status" value="1"/>
</dbReference>
<organism evidence="2 3">
    <name type="scientific">Candidatus Lloydbacteria bacterium RIFCSPHIGHO2_02_FULL_54_17</name>
    <dbReference type="NCBI Taxonomy" id="1798664"/>
    <lineage>
        <taxon>Bacteria</taxon>
        <taxon>Candidatus Lloydiibacteriota</taxon>
    </lineage>
</organism>
<evidence type="ECO:0000313" key="2">
    <source>
        <dbReference type="EMBL" id="OGZ11417.1"/>
    </source>
</evidence>
<dbReference type="GO" id="GO:0003824">
    <property type="term" value="F:catalytic activity"/>
    <property type="evidence" value="ECO:0007669"/>
    <property type="project" value="InterPro"/>
</dbReference>
<comment type="caution">
    <text evidence="2">The sequence shown here is derived from an EMBL/GenBank/DDBJ whole genome shotgun (WGS) entry which is preliminary data.</text>
</comment>
<dbReference type="AlphaFoldDB" id="A0A1G2DCP0"/>
<proteinExistence type="predicted"/>
<protein>
    <recommendedName>
        <fullName evidence="1">Endonuclease/exonuclease/phosphatase domain-containing protein</fullName>
    </recommendedName>
</protein>
<dbReference type="EMBL" id="MHLO01000034">
    <property type="protein sequence ID" value="OGZ11417.1"/>
    <property type="molecule type" value="Genomic_DNA"/>
</dbReference>
<evidence type="ECO:0000259" key="1">
    <source>
        <dbReference type="Pfam" id="PF03372"/>
    </source>
</evidence>
<gene>
    <name evidence="2" type="ORF">A3C93_01725</name>
</gene>
<sequence length="229" mass="26185">MVRIIFLNVWNGRTGDPFRDFIREHSATTDIFCLQEVYDAIKPTCEDLLPDFTASYGYKRAGDHDDFPQATYVRKGLEVRSSALLLENVPGTGLGLYTEIRTKMGVLHLANVHGVAYPGEKLDNPERIRQSRAMVDFFRTLDGPKVIGGDFNLHPDTESVRLFAEHGYLDLIKEFNVRTTRNRLAWDLYPENRQYHSDYVFTGPGVQIQSFAVPHNEISDHLPLILEIE</sequence>
<feature type="domain" description="Endonuclease/exonuclease/phosphatase" evidence="1">
    <location>
        <begin position="7"/>
        <end position="221"/>
    </location>
</feature>
<accession>A0A1G2DCP0</accession>
<dbReference type="InterPro" id="IPR005135">
    <property type="entry name" value="Endo/exonuclease/phosphatase"/>
</dbReference>
<dbReference type="Pfam" id="PF03372">
    <property type="entry name" value="Exo_endo_phos"/>
    <property type="match status" value="1"/>
</dbReference>